<reference evidence="6" key="1">
    <citation type="submission" date="2025-08" db="UniProtKB">
        <authorList>
            <consortium name="RefSeq"/>
        </authorList>
    </citation>
    <scope>IDENTIFICATION</scope>
    <source>
        <strain evidence="6">J_2021</strain>
        <tissue evidence="6">Erythrocytes</tissue>
    </source>
</reference>
<keyword evidence="2 6" id="KW-0645">Protease</keyword>
<dbReference type="PROSITE" id="PS00134">
    <property type="entry name" value="TRYPSIN_HIS"/>
    <property type="match status" value="1"/>
</dbReference>
<dbReference type="SMART" id="SM00020">
    <property type="entry name" value="Tryp_SPc"/>
    <property type="match status" value="1"/>
</dbReference>
<dbReference type="CDD" id="cd00190">
    <property type="entry name" value="Tryp_SPc"/>
    <property type="match status" value="1"/>
</dbReference>
<dbReference type="Pfam" id="PF00089">
    <property type="entry name" value="Trypsin"/>
    <property type="match status" value="1"/>
</dbReference>
<dbReference type="GO" id="GO:0004252">
    <property type="term" value="F:serine-type endopeptidase activity"/>
    <property type="evidence" value="ECO:0007669"/>
    <property type="project" value="InterPro"/>
</dbReference>
<sequence length="317" mass="34473">MGKWLLYVTTLLLFVSPHPSLSNITTAAPPLCGSPVFSSRIVGGTDTRQGAWPWQVSLEFNGSHICGGSIISDQWILTATHCIEHPDLPSGYGVRLGAYQLYVKNPHEMTVKVDIIYINSEFNGPGTSGDIALLKLSSPIKFTEYILPICLPASPVTFSSGTECWITGWGQTGSEVPLQYPATLQKVMVPIINRDSCEKMYHINSVISETEILIQSDQICAGYQAGQKDGCQGDSGGPLVCKIQGFWYQAGIVSWGERCAAKNRPGVYTFVPAYETWISERSVISFKPFTSSSSPSSSSVLRASAILLGVSLLLHDW</sequence>
<dbReference type="GO" id="GO:0006508">
    <property type="term" value="P:proteolysis"/>
    <property type="evidence" value="ECO:0007669"/>
    <property type="project" value="UniProtKB-KW"/>
</dbReference>
<dbReference type="Gene3D" id="2.40.10.10">
    <property type="entry name" value="Trypsin-like serine proteases"/>
    <property type="match status" value="2"/>
</dbReference>
<keyword evidence="2" id="KW-0378">Hydrolase</keyword>
<dbReference type="PRINTS" id="PR00722">
    <property type="entry name" value="CHYMOTRYPSIN"/>
</dbReference>
<dbReference type="GO" id="GO:0005886">
    <property type="term" value="C:plasma membrane"/>
    <property type="evidence" value="ECO:0000318"/>
    <property type="project" value="GO_Central"/>
</dbReference>
<dbReference type="InterPro" id="IPR043504">
    <property type="entry name" value="Peptidase_S1_PA_chymotrypsin"/>
</dbReference>
<gene>
    <name evidence="6" type="primary">LOC397829</name>
</gene>
<dbReference type="RefSeq" id="XP_041432933.1">
    <property type="nucleotide sequence ID" value="XM_041576999.1"/>
</dbReference>
<dbReference type="Proteomes" id="UP000186698">
    <property type="component" value="Chromosome 9_10L"/>
</dbReference>
<keyword evidence="2" id="KW-0720">Serine protease</keyword>
<dbReference type="SUPFAM" id="SSF50494">
    <property type="entry name" value="Trypsin-like serine proteases"/>
    <property type="match status" value="1"/>
</dbReference>
<feature type="chain" id="PRO_5035170575" evidence="3">
    <location>
        <begin position="23"/>
        <end position="317"/>
    </location>
</feature>
<name>A0A8J1LTQ0_XENLA</name>
<dbReference type="InterPro" id="IPR009003">
    <property type="entry name" value="Peptidase_S1_PA"/>
</dbReference>
<accession>A0A8J1LTQ0</accession>
<proteinExistence type="predicted"/>
<evidence type="ECO:0000259" key="4">
    <source>
        <dbReference type="PROSITE" id="PS50240"/>
    </source>
</evidence>
<protein>
    <submittedName>
        <fullName evidence="6">Serine protease 27</fullName>
    </submittedName>
</protein>
<evidence type="ECO:0000256" key="2">
    <source>
        <dbReference type="RuleBase" id="RU363034"/>
    </source>
</evidence>
<evidence type="ECO:0000256" key="3">
    <source>
        <dbReference type="SAM" id="SignalP"/>
    </source>
</evidence>
<feature type="domain" description="Peptidase S1" evidence="4">
    <location>
        <begin position="41"/>
        <end position="283"/>
    </location>
</feature>
<feature type="signal peptide" evidence="3">
    <location>
        <begin position="1"/>
        <end position="22"/>
    </location>
</feature>
<dbReference type="GO" id="GO:0008236">
    <property type="term" value="F:serine-type peptidase activity"/>
    <property type="evidence" value="ECO:0000318"/>
    <property type="project" value="GO_Central"/>
</dbReference>
<keyword evidence="1" id="KW-1015">Disulfide bond</keyword>
<dbReference type="OrthoDB" id="93664at2759"/>
<dbReference type="AlphaFoldDB" id="A0A8J1LTQ0"/>
<dbReference type="KEGG" id="xla:397829"/>
<organism evidence="5 6">
    <name type="scientific">Xenopus laevis</name>
    <name type="common">African clawed frog</name>
    <dbReference type="NCBI Taxonomy" id="8355"/>
    <lineage>
        <taxon>Eukaryota</taxon>
        <taxon>Metazoa</taxon>
        <taxon>Chordata</taxon>
        <taxon>Craniata</taxon>
        <taxon>Vertebrata</taxon>
        <taxon>Euteleostomi</taxon>
        <taxon>Amphibia</taxon>
        <taxon>Batrachia</taxon>
        <taxon>Anura</taxon>
        <taxon>Pipoidea</taxon>
        <taxon>Pipidae</taxon>
        <taxon>Xenopodinae</taxon>
        <taxon>Xenopus</taxon>
        <taxon>Xenopus</taxon>
    </lineage>
</organism>
<dbReference type="PROSITE" id="PS00135">
    <property type="entry name" value="TRYPSIN_SER"/>
    <property type="match status" value="1"/>
</dbReference>
<evidence type="ECO:0000256" key="1">
    <source>
        <dbReference type="ARBA" id="ARBA00023157"/>
    </source>
</evidence>
<dbReference type="InterPro" id="IPR033116">
    <property type="entry name" value="TRYPSIN_SER"/>
</dbReference>
<evidence type="ECO:0000313" key="5">
    <source>
        <dbReference type="Proteomes" id="UP000186698"/>
    </source>
</evidence>
<evidence type="ECO:0000313" key="6">
    <source>
        <dbReference type="RefSeq" id="XP_041432933.1"/>
    </source>
</evidence>
<keyword evidence="3" id="KW-0732">Signal</keyword>
<dbReference type="PANTHER" id="PTHR24253:SF160">
    <property type="entry name" value="TRANSMEMBRANE PROTEASE SERINE 9-LIKE"/>
    <property type="match status" value="1"/>
</dbReference>
<dbReference type="InterPro" id="IPR001254">
    <property type="entry name" value="Trypsin_dom"/>
</dbReference>
<dbReference type="FunFam" id="2.40.10.10:FF:000039">
    <property type="entry name" value="Brain-specific serine protease 4"/>
    <property type="match status" value="1"/>
</dbReference>
<dbReference type="InterPro" id="IPR001314">
    <property type="entry name" value="Peptidase_S1A"/>
</dbReference>
<keyword evidence="5" id="KW-1185">Reference proteome</keyword>
<dbReference type="PROSITE" id="PS50240">
    <property type="entry name" value="TRYPSIN_DOM"/>
    <property type="match status" value="1"/>
</dbReference>
<dbReference type="GeneID" id="397829"/>
<dbReference type="InterPro" id="IPR018114">
    <property type="entry name" value="TRYPSIN_HIS"/>
</dbReference>
<dbReference type="PANTHER" id="PTHR24253">
    <property type="entry name" value="TRANSMEMBRANE PROTEASE SERINE"/>
    <property type="match status" value="1"/>
</dbReference>